<name>D6RL30_COPC7</name>
<feature type="compositionally biased region" description="Low complexity" evidence="1">
    <location>
        <begin position="74"/>
        <end position="85"/>
    </location>
</feature>
<protein>
    <submittedName>
        <fullName evidence="2">Uncharacterized protein</fullName>
    </submittedName>
</protein>
<reference evidence="2 3" key="1">
    <citation type="journal article" date="2010" name="Proc. Natl. Acad. Sci. U.S.A.">
        <title>Insights into evolution of multicellular fungi from the assembled chromosomes of the mushroom Coprinopsis cinerea (Coprinus cinereus).</title>
        <authorList>
            <person name="Stajich J.E."/>
            <person name="Wilke S.K."/>
            <person name="Ahren D."/>
            <person name="Au C.H."/>
            <person name="Birren B.W."/>
            <person name="Borodovsky M."/>
            <person name="Burns C."/>
            <person name="Canback B."/>
            <person name="Casselton L.A."/>
            <person name="Cheng C.K."/>
            <person name="Deng J."/>
            <person name="Dietrich F.S."/>
            <person name="Fargo D.C."/>
            <person name="Farman M.L."/>
            <person name="Gathman A.C."/>
            <person name="Goldberg J."/>
            <person name="Guigo R."/>
            <person name="Hoegger P.J."/>
            <person name="Hooker J.B."/>
            <person name="Huggins A."/>
            <person name="James T.Y."/>
            <person name="Kamada T."/>
            <person name="Kilaru S."/>
            <person name="Kodira C."/>
            <person name="Kues U."/>
            <person name="Kupfer D."/>
            <person name="Kwan H.S."/>
            <person name="Lomsadze A."/>
            <person name="Li W."/>
            <person name="Lilly W.W."/>
            <person name="Ma L.J."/>
            <person name="Mackey A.J."/>
            <person name="Manning G."/>
            <person name="Martin F."/>
            <person name="Muraguchi H."/>
            <person name="Natvig D.O."/>
            <person name="Palmerini H."/>
            <person name="Ramesh M.A."/>
            <person name="Rehmeyer C.J."/>
            <person name="Roe B.A."/>
            <person name="Shenoy N."/>
            <person name="Stanke M."/>
            <person name="Ter-Hovhannisyan V."/>
            <person name="Tunlid A."/>
            <person name="Velagapudi R."/>
            <person name="Vision T.J."/>
            <person name="Zeng Q."/>
            <person name="Zolan M.E."/>
            <person name="Pukkila P.J."/>
        </authorList>
    </citation>
    <scope>NUCLEOTIDE SEQUENCE [LARGE SCALE GENOMIC DNA]</scope>
    <source>
        <strain evidence="3">Okayama-7 / 130 / ATCC MYA-4618 / FGSC 9003</strain>
    </source>
</reference>
<dbReference type="AlphaFoldDB" id="D6RL30"/>
<accession>D6RL30</accession>
<keyword evidence="3" id="KW-1185">Reference proteome</keyword>
<dbReference type="GeneID" id="9378552"/>
<sequence>MSAVNANMYIPPSNQPNTLRDVLPIQCDITPANTVLAVTSANLQLNTGHHPITQLQHTSTPSQHHLDVDNNNARSLSSTSRSTSLPSPPAIEAPLNPPSVTASHPPKRIPYRHSDYIPKARTHPPTSFPDPSTVAHRGNRRVDSRSTGTSRNRRSQYQLTT</sequence>
<dbReference type="Proteomes" id="UP000001861">
    <property type="component" value="Unassembled WGS sequence"/>
</dbReference>
<feature type="compositionally biased region" description="Polar residues" evidence="1">
    <location>
        <begin position="53"/>
        <end position="73"/>
    </location>
</feature>
<evidence type="ECO:0000313" key="3">
    <source>
        <dbReference type="Proteomes" id="UP000001861"/>
    </source>
</evidence>
<proteinExistence type="predicted"/>
<evidence type="ECO:0000313" key="2">
    <source>
        <dbReference type="EMBL" id="EFI28522.1"/>
    </source>
</evidence>
<dbReference type="EMBL" id="AACS02000002">
    <property type="protein sequence ID" value="EFI28522.1"/>
    <property type="molecule type" value="Genomic_DNA"/>
</dbReference>
<dbReference type="VEuPathDB" id="FungiDB:CC1G_14054"/>
<comment type="caution">
    <text evidence="2">The sequence shown here is derived from an EMBL/GenBank/DDBJ whole genome shotgun (WGS) entry which is preliminary data.</text>
</comment>
<dbReference type="KEGG" id="cci:CC1G_14054"/>
<feature type="region of interest" description="Disordered" evidence="1">
    <location>
        <begin position="53"/>
        <end position="161"/>
    </location>
</feature>
<evidence type="ECO:0000256" key="1">
    <source>
        <dbReference type="SAM" id="MobiDB-lite"/>
    </source>
</evidence>
<dbReference type="InParanoid" id="D6RL30"/>
<organism evidence="2 3">
    <name type="scientific">Coprinopsis cinerea (strain Okayama-7 / 130 / ATCC MYA-4618 / FGSC 9003)</name>
    <name type="common">Inky cap fungus</name>
    <name type="synonym">Hormographiella aspergillata</name>
    <dbReference type="NCBI Taxonomy" id="240176"/>
    <lineage>
        <taxon>Eukaryota</taxon>
        <taxon>Fungi</taxon>
        <taxon>Dikarya</taxon>
        <taxon>Basidiomycota</taxon>
        <taxon>Agaricomycotina</taxon>
        <taxon>Agaricomycetes</taxon>
        <taxon>Agaricomycetidae</taxon>
        <taxon>Agaricales</taxon>
        <taxon>Agaricineae</taxon>
        <taxon>Psathyrellaceae</taxon>
        <taxon>Coprinopsis</taxon>
    </lineage>
</organism>
<feature type="compositionally biased region" description="Pro residues" evidence="1">
    <location>
        <begin position="86"/>
        <end position="97"/>
    </location>
</feature>
<gene>
    <name evidence="2" type="ORF">CC1G_14054</name>
</gene>
<dbReference type="HOGENOM" id="CLU_1643604_0_0_1"/>
<dbReference type="RefSeq" id="XP_002912016.1">
    <property type="nucleotide sequence ID" value="XM_002911970.1"/>
</dbReference>